<dbReference type="InterPro" id="IPR043168">
    <property type="entry name" value="DegV_C"/>
</dbReference>
<dbReference type="PROSITE" id="PS51482">
    <property type="entry name" value="DEGV"/>
    <property type="match status" value="1"/>
</dbReference>
<protein>
    <recommendedName>
        <fullName evidence="2">DhaL domain-containing protein</fullName>
    </recommendedName>
</protein>
<dbReference type="PATRIC" id="fig|1121015.4.peg.2172"/>
<keyword evidence="1" id="KW-0446">Lipid-binding</keyword>
<evidence type="ECO:0000313" key="3">
    <source>
        <dbReference type="EMBL" id="KFN42650.1"/>
    </source>
</evidence>
<dbReference type="SMART" id="SM01120">
    <property type="entry name" value="Dak2"/>
    <property type="match status" value="1"/>
</dbReference>
<dbReference type="Gene3D" id="1.25.40.340">
    <property type="match status" value="1"/>
</dbReference>
<evidence type="ECO:0000259" key="2">
    <source>
        <dbReference type="PROSITE" id="PS51480"/>
    </source>
</evidence>
<dbReference type="STRING" id="1121015.GCA_000420545_02744"/>
<reference evidence="3 4" key="1">
    <citation type="submission" date="2013-09" db="EMBL/GenBank/DDBJ databases">
        <title>Genome sequencing of Arenimonas oryziterrae.</title>
        <authorList>
            <person name="Chen F."/>
            <person name="Wang G."/>
        </authorList>
    </citation>
    <scope>NUCLEOTIDE SEQUENCE [LARGE SCALE GENOMIC DNA]</scope>
    <source>
        <strain evidence="3 4">YC6267</strain>
    </source>
</reference>
<sequence length="605" mass="64021">MNAVPLDPSRLRIRGPALRRALIAGARRVIAQREALNKINVFPVPDGDTGSNLAFTLGSVLTGALSRRTAGAGDLLRKVGEDAIDGARGNSGAILAQFFTGVAEATGAQIAIAPLALAQAIRAGATSARGALAEPKEGTILSVISAFAESLEHRVEITDVRSWYARALEQARRALANTPNQLPVLMKAGVVDAGAQGFVDMLEGIGEFLATGQLDVVTLDDPARGDLEAAQGHGELLEGDPEHRWCSECLLLGEGLDRPGLRAAVTDLGASCVVVAGSHSRIRLHAHVANPQALFDVAARFGRVESTKADDMHAQQRTAAGGGRVAIITDSSADLPEGVAEALNIHVVPLRLNFGDQDYLDKIGLTPAEFYRKLREEVVLPRTSQPSPGDFRRQFEFLLSHHPSLVYLGVARAVSGTIQSAETAVQRGHPDRSFVFDTANAAGGQALLAIAAAEAAQRGEDAPAIIARLERLRSLTLTWAVTRDVTLAVRGGRIPAWSKPIVQGLGFTPLAKIKPEGRLGIAGGLLGKRRVPERFGAYVARRVDASRRWRLIVGHCDARADGEVLLAELRRRLNCQDAWLAETGPAIGAHAGPGALVVSLQPADA</sequence>
<dbReference type="Pfam" id="PF02645">
    <property type="entry name" value="DegV"/>
    <property type="match status" value="1"/>
</dbReference>
<dbReference type="PANTHER" id="PTHR33434">
    <property type="entry name" value="DEGV DOMAIN-CONTAINING PROTEIN DR_1986-RELATED"/>
    <property type="match status" value="1"/>
</dbReference>
<dbReference type="PANTHER" id="PTHR33434:SF2">
    <property type="entry name" value="FATTY ACID-BINDING PROTEIN TM_1468"/>
    <property type="match status" value="1"/>
</dbReference>
<dbReference type="NCBIfam" id="TIGR00762">
    <property type="entry name" value="DegV"/>
    <property type="match status" value="1"/>
</dbReference>
<dbReference type="SUPFAM" id="SSF82549">
    <property type="entry name" value="DAK1/DegV-like"/>
    <property type="match status" value="1"/>
</dbReference>
<dbReference type="GO" id="GO:0006071">
    <property type="term" value="P:glycerol metabolic process"/>
    <property type="evidence" value="ECO:0007669"/>
    <property type="project" value="InterPro"/>
</dbReference>
<feature type="domain" description="DhaL" evidence="2">
    <location>
        <begin position="16"/>
        <end position="207"/>
    </location>
</feature>
<dbReference type="eggNOG" id="COG1461">
    <property type="taxonomic scope" value="Bacteria"/>
</dbReference>
<dbReference type="Pfam" id="PF02734">
    <property type="entry name" value="Dak2"/>
    <property type="match status" value="1"/>
</dbReference>
<dbReference type="PROSITE" id="PS51480">
    <property type="entry name" value="DHAL"/>
    <property type="match status" value="1"/>
</dbReference>
<dbReference type="EMBL" id="AVCI01000009">
    <property type="protein sequence ID" value="KFN42650.1"/>
    <property type="molecule type" value="Genomic_DNA"/>
</dbReference>
<dbReference type="InterPro" id="IPR048394">
    <property type="entry name" value="FakA-like_M"/>
</dbReference>
<dbReference type="Gene3D" id="3.40.50.10170">
    <property type="match status" value="1"/>
</dbReference>
<dbReference type="AlphaFoldDB" id="A0A091BE09"/>
<dbReference type="SUPFAM" id="SSF101473">
    <property type="entry name" value="DhaL-like"/>
    <property type="match status" value="1"/>
</dbReference>
<dbReference type="InterPro" id="IPR004007">
    <property type="entry name" value="DhaL_dom"/>
</dbReference>
<dbReference type="InterPro" id="IPR033470">
    <property type="entry name" value="FakA-like_C"/>
</dbReference>
<dbReference type="Proteomes" id="UP000029385">
    <property type="component" value="Unassembled WGS sequence"/>
</dbReference>
<dbReference type="SMART" id="SM01121">
    <property type="entry name" value="Dak1_2"/>
    <property type="match status" value="1"/>
</dbReference>
<dbReference type="InterPro" id="IPR050270">
    <property type="entry name" value="DegV_domain_contain"/>
</dbReference>
<evidence type="ECO:0000313" key="4">
    <source>
        <dbReference type="Proteomes" id="UP000029385"/>
    </source>
</evidence>
<dbReference type="OrthoDB" id="9760324at2"/>
<dbReference type="GO" id="GO:0004371">
    <property type="term" value="F:glycerone kinase activity"/>
    <property type="evidence" value="ECO:0007669"/>
    <property type="project" value="InterPro"/>
</dbReference>
<dbReference type="InterPro" id="IPR003797">
    <property type="entry name" value="DegV"/>
</dbReference>
<dbReference type="GO" id="GO:0008289">
    <property type="term" value="F:lipid binding"/>
    <property type="evidence" value="ECO:0007669"/>
    <property type="project" value="UniProtKB-KW"/>
</dbReference>
<accession>A0A091BE09</accession>
<dbReference type="Pfam" id="PF21645">
    <property type="entry name" value="FakA-like_M"/>
    <property type="match status" value="1"/>
</dbReference>
<dbReference type="InterPro" id="IPR036117">
    <property type="entry name" value="DhaL_dom_sf"/>
</dbReference>
<comment type="caution">
    <text evidence="3">The sequence shown here is derived from an EMBL/GenBank/DDBJ whole genome shotgun (WGS) entry which is preliminary data.</text>
</comment>
<gene>
    <name evidence="3" type="ORF">N789_13500</name>
</gene>
<dbReference type="Gene3D" id="3.30.1180.10">
    <property type="match status" value="1"/>
</dbReference>
<evidence type="ECO:0000256" key="1">
    <source>
        <dbReference type="ARBA" id="ARBA00023121"/>
    </source>
</evidence>
<keyword evidence="4" id="KW-1185">Reference proteome</keyword>
<organism evidence="3 4">
    <name type="scientific">Arenimonas oryziterrae DSM 21050 = YC6267</name>
    <dbReference type="NCBI Taxonomy" id="1121015"/>
    <lineage>
        <taxon>Bacteria</taxon>
        <taxon>Pseudomonadati</taxon>
        <taxon>Pseudomonadota</taxon>
        <taxon>Gammaproteobacteria</taxon>
        <taxon>Lysobacterales</taxon>
        <taxon>Lysobacteraceae</taxon>
        <taxon>Arenimonas</taxon>
    </lineage>
</organism>
<name>A0A091BE09_9GAMM</name>
<proteinExistence type="predicted"/>